<accession>A0ABV1JKA8</accession>
<dbReference type="Proteomes" id="UP001447151">
    <property type="component" value="Unassembled WGS sequence"/>
</dbReference>
<dbReference type="RefSeq" id="WP_304667974.1">
    <property type="nucleotide sequence ID" value="NZ_CAUIXF010000001.1"/>
</dbReference>
<reference evidence="1 2" key="1">
    <citation type="submission" date="2024-05" db="EMBL/GenBank/DDBJ databases">
        <authorList>
            <person name="Matzinger S.R."/>
            <person name="Bankers L."/>
            <person name="Rossheim A."/>
            <person name="Hetherington-Rauth M.C."/>
            <person name="Smith A."/>
            <person name="Baird S."/>
            <person name="Polanco D."/>
        </authorList>
    </citation>
    <scope>NUCLEOTIDE SEQUENCE [LARGE SCALE GENOMIC DNA]</scope>
    <source>
        <strain evidence="1 2">2024CJ-00066</strain>
    </source>
</reference>
<evidence type="ECO:0000313" key="1">
    <source>
        <dbReference type="EMBL" id="MEQ3510890.1"/>
    </source>
</evidence>
<name>A0ABV1JKA8_NEIPO</name>
<comment type="caution">
    <text evidence="1">The sequence shown here is derived from an EMBL/GenBank/DDBJ whole genome shotgun (WGS) entry which is preliminary data.</text>
</comment>
<keyword evidence="2" id="KW-1185">Reference proteome</keyword>
<proteinExistence type="predicted"/>
<organism evidence="1 2">
    <name type="scientific">Neisseria polysaccharea</name>
    <dbReference type="NCBI Taxonomy" id="489"/>
    <lineage>
        <taxon>Bacteria</taxon>
        <taxon>Pseudomonadati</taxon>
        <taxon>Pseudomonadota</taxon>
        <taxon>Betaproteobacteria</taxon>
        <taxon>Neisseriales</taxon>
        <taxon>Neisseriaceae</taxon>
        <taxon>Neisseria</taxon>
    </lineage>
</organism>
<protein>
    <submittedName>
        <fullName evidence="1">Uncharacterized protein</fullName>
    </submittedName>
</protein>
<dbReference type="EMBL" id="JBECZB010000006">
    <property type="protein sequence ID" value="MEQ3510890.1"/>
    <property type="molecule type" value="Genomic_DNA"/>
</dbReference>
<evidence type="ECO:0000313" key="2">
    <source>
        <dbReference type="Proteomes" id="UP001447151"/>
    </source>
</evidence>
<gene>
    <name evidence="1" type="ORF">ABM124_06130</name>
</gene>
<sequence>MPSENRDGWDCANTATPLSVHGGLAHCLIFHLSASDGISGSFLPAYPP</sequence>